<dbReference type="PROSITE" id="PS00463">
    <property type="entry name" value="ZN2_CY6_FUNGAL_1"/>
    <property type="match status" value="1"/>
</dbReference>
<feature type="domain" description="Zn(2)-C6 fungal-type" evidence="2">
    <location>
        <begin position="6"/>
        <end position="35"/>
    </location>
</feature>
<gene>
    <name evidence="3" type="ORF">K461DRAFT_316370</name>
</gene>
<dbReference type="Gene3D" id="4.10.240.10">
    <property type="entry name" value="Zn(2)-C6 fungal-type DNA-binding domain"/>
    <property type="match status" value="1"/>
</dbReference>
<sequence>MKVKRSCKQCRVAKAKCDSTKSPCTRCSERGVLCSGVIGTTDYLFLNQNRVAMRNSERARRPRVGTVLQVPMVYTKAQTTLNDTFQRQDHQTLDEVADQDVHGFFPAGLSHVAQHAIFSLVCGGSRRTMDCAPQLRSFSDTVSAWLTIGMQSHASILHQTPSGNSVDPFTVLPLTMDSNKYSIMQHFVSPHASTATAVYQLETTARETLLRSSLTSEVQFYAFLGSVAARLKHVTKEFLVQSALPERYALRAVQLMRVHLENDPATTEQTLLILFFLMTTSLYNNDWDTVKSHRNVVKHLLAVNQSLSKASPLILQLLWRTELNVATHLRLEPIRELFQDIGHNAAPSLRHAHTLESAYKSFEHSNLLLELEIFSSQDLLAIVREVVAFAQVMVFLWDDKDGEYLDRHWSWARAYCCTLSHRLLSHGQITEPLSQDLQDRNVRSSGNGLVEECIRLGMILWLKFACFPFCCIHRPEVGSVDVIDFFVADLGTHEQFLGAMQKAGYLDDAVAASELANPTLSAWMLALGILTTTRAKQIHLSSYFVLFCSQLGILNGTDFEERVSSKCLRLDLLEKAAGNRLTNILYCRKNLSAS</sequence>
<dbReference type="Proteomes" id="UP000799439">
    <property type="component" value="Unassembled WGS sequence"/>
</dbReference>
<dbReference type="GO" id="GO:0000981">
    <property type="term" value="F:DNA-binding transcription factor activity, RNA polymerase II-specific"/>
    <property type="evidence" value="ECO:0007669"/>
    <property type="project" value="InterPro"/>
</dbReference>
<protein>
    <recommendedName>
        <fullName evidence="2">Zn(2)-C6 fungal-type domain-containing protein</fullName>
    </recommendedName>
</protein>
<dbReference type="SMART" id="SM00066">
    <property type="entry name" value="GAL4"/>
    <property type="match status" value="1"/>
</dbReference>
<dbReference type="EMBL" id="ML996093">
    <property type="protein sequence ID" value="KAF2148605.1"/>
    <property type="molecule type" value="Genomic_DNA"/>
</dbReference>
<dbReference type="PANTHER" id="PTHR37540:SF5">
    <property type="entry name" value="TRANSCRIPTION FACTOR DOMAIN-CONTAINING PROTEIN"/>
    <property type="match status" value="1"/>
</dbReference>
<reference evidence="3" key="1">
    <citation type="journal article" date="2020" name="Stud. Mycol.">
        <title>101 Dothideomycetes genomes: a test case for predicting lifestyles and emergence of pathogens.</title>
        <authorList>
            <person name="Haridas S."/>
            <person name="Albert R."/>
            <person name="Binder M."/>
            <person name="Bloem J."/>
            <person name="Labutti K."/>
            <person name="Salamov A."/>
            <person name="Andreopoulos B."/>
            <person name="Baker S."/>
            <person name="Barry K."/>
            <person name="Bills G."/>
            <person name="Bluhm B."/>
            <person name="Cannon C."/>
            <person name="Castanera R."/>
            <person name="Culley D."/>
            <person name="Daum C."/>
            <person name="Ezra D."/>
            <person name="Gonzalez J."/>
            <person name="Henrissat B."/>
            <person name="Kuo A."/>
            <person name="Liang C."/>
            <person name="Lipzen A."/>
            <person name="Lutzoni F."/>
            <person name="Magnuson J."/>
            <person name="Mondo S."/>
            <person name="Nolan M."/>
            <person name="Ohm R."/>
            <person name="Pangilinan J."/>
            <person name="Park H.-J."/>
            <person name="Ramirez L."/>
            <person name="Alfaro M."/>
            <person name="Sun H."/>
            <person name="Tritt A."/>
            <person name="Yoshinaga Y."/>
            <person name="Zwiers L.-H."/>
            <person name="Turgeon B."/>
            <person name="Goodwin S."/>
            <person name="Spatafora J."/>
            <person name="Crous P."/>
            <person name="Grigoriev I."/>
        </authorList>
    </citation>
    <scope>NUCLEOTIDE SEQUENCE</scope>
    <source>
        <strain evidence="3">CBS 260.36</strain>
    </source>
</reference>
<evidence type="ECO:0000313" key="4">
    <source>
        <dbReference type="Proteomes" id="UP000799439"/>
    </source>
</evidence>
<evidence type="ECO:0000259" key="2">
    <source>
        <dbReference type="PROSITE" id="PS50048"/>
    </source>
</evidence>
<dbReference type="PROSITE" id="PS50048">
    <property type="entry name" value="ZN2_CY6_FUNGAL_2"/>
    <property type="match status" value="1"/>
</dbReference>
<proteinExistence type="predicted"/>
<dbReference type="Pfam" id="PF00172">
    <property type="entry name" value="Zn_clus"/>
    <property type="match status" value="1"/>
</dbReference>
<dbReference type="InterPro" id="IPR036864">
    <property type="entry name" value="Zn2-C6_fun-type_DNA-bd_sf"/>
</dbReference>
<dbReference type="InterPro" id="IPR001138">
    <property type="entry name" value="Zn2Cys6_DnaBD"/>
</dbReference>
<comment type="caution">
    <text evidence="3">The sequence shown here is derived from an EMBL/GenBank/DDBJ whole genome shotgun (WGS) entry which is preliminary data.</text>
</comment>
<dbReference type="SUPFAM" id="SSF57701">
    <property type="entry name" value="Zn2/Cys6 DNA-binding domain"/>
    <property type="match status" value="1"/>
</dbReference>
<dbReference type="GO" id="GO:0008270">
    <property type="term" value="F:zinc ion binding"/>
    <property type="evidence" value="ECO:0007669"/>
    <property type="project" value="InterPro"/>
</dbReference>
<organism evidence="3 4">
    <name type="scientific">Myriangium duriaei CBS 260.36</name>
    <dbReference type="NCBI Taxonomy" id="1168546"/>
    <lineage>
        <taxon>Eukaryota</taxon>
        <taxon>Fungi</taxon>
        <taxon>Dikarya</taxon>
        <taxon>Ascomycota</taxon>
        <taxon>Pezizomycotina</taxon>
        <taxon>Dothideomycetes</taxon>
        <taxon>Dothideomycetidae</taxon>
        <taxon>Myriangiales</taxon>
        <taxon>Myriangiaceae</taxon>
        <taxon>Myriangium</taxon>
    </lineage>
</organism>
<accession>A0A9P4MCC9</accession>
<dbReference type="AlphaFoldDB" id="A0A9P4MCC9"/>
<evidence type="ECO:0000256" key="1">
    <source>
        <dbReference type="ARBA" id="ARBA00023242"/>
    </source>
</evidence>
<dbReference type="CDD" id="cd00067">
    <property type="entry name" value="GAL4"/>
    <property type="match status" value="1"/>
</dbReference>
<name>A0A9P4MCC9_9PEZI</name>
<keyword evidence="1" id="KW-0539">Nucleus</keyword>
<dbReference type="OrthoDB" id="4491390at2759"/>
<dbReference type="PANTHER" id="PTHR37540">
    <property type="entry name" value="TRANSCRIPTION FACTOR (ACR-2), PUTATIVE-RELATED-RELATED"/>
    <property type="match status" value="1"/>
</dbReference>
<keyword evidence="4" id="KW-1185">Reference proteome</keyword>
<evidence type="ECO:0000313" key="3">
    <source>
        <dbReference type="EMBL" id="KAF2148605.1"/>
    </source>
</evidence>